<name>A0AA39DL88_VITRO</name>
<dbReference type="PROSITE" id="PS51910">
    <property type="entry name" value="GH18_2"/>
    <property type="match status" value="2"/>
</dbReference>
<evidence type="ECO:0000256" key="4">
    <source>
        <dbReference type="ARBA" id="ARBA00022777"/>
    </source>
</evidence>
<evidence type="ECO:0000256" key="3">
    <source>
        <dbReference type="ARBA" id="ARBA00022741"/>
    </source>
</evidence>
<feature type="chain" id="PRO_5041334965" evidence="7">
    <location>
        <begin position="23"/>
        <end position="1240"/>
    </location>
</feature>
<keyword evidence="6" id="KW-0472">Membrane</keyword>
<keyword evidence="1" id="KW-0723">Serine/threonine-protein kinase</keyword>
<keyword evidence="7" id="KW-0732">Signal</keyword>
<dbReference type="Proteomes" id="UP001168098">
    <property type="component" value="Unassembled WGS sequence"/>
</dbReference>
<dbReference type="Gene3D" id="3.30.200.20">
    <property type="entry name" value="Phosphorylase Kinase, domain 1"/>
    <property type="match status" value="2"/>
</dbReference>
<reference evidence="10 11" key="1">
    <citation type="journal article" date="2023" name="BMC Biotechnol.">
        <title>Vitis rotundifolia cv Carlos genome sequencing.</title>
        <authorList>
            <person name="Huff M."/>
            <person name="Hulse-Kemp A."/>
            <person name="Scheffler B."/>
            <person name="Youngblood R."/>
            <person name="Simpson S."/>
            <person name="Babiker E."/>
            <person name="Staton M."/>
        </authorList>
    </citation>
    <scope>NUCLEOTIDE SEQUENCE [LARGE SCALE GENOMIC DNA]</scope>
    <source>
        <tissue evidence="10">Leaf</tissue>
    </source>
</reference>
<dbReference type="InterPro" id="IPR000719">
    <property type="entry name" value="Prot_kinase_dom"/>
</dbReference>
<evidence type="ECO:0000256" key="6">
    <source>
        <dbReference type="SAM" id="Phobius"/>
    </source>
</evidence>
<keyword evidence="6" id="KW-0812">Transmembrane</keyword>
<evidence type="ECO:0000313" key="10">
    <source>
        <dbReference type="EMBL" id="KAJ9688913.1"/>
    </source>
</evidence>
<protein>
    <submittedName>
        <fullName evidence="10">Uncharacterized protein</fullName>
    </submittedName>
</protein>
<dbReference type="SUPFAM" id="SSF54556">
    <property type="entry name" value="Chitinase insertion domain"/>
    <property type="match status" value="2"/>
</dbReference>
<gene>
    <name evidence="10" type="ORF">PVL29_014527</name>
</gene>
<dbReference type="GO" id="GO:0005886">
    <property type="term" value="C:plasma membrane"/>
    <property type="evidence" value="ECO:0007669"/>
    <property type="project" value="TreeGrafter"/>
</dbReference>
<dbReference type="InterPro" id="IPR001223">
    <property type="entry name" value="Glyco_hydro18_cat"/>
</dbReference>
<evidence type="ECO:0000256" key="1">
    <source>
        <dbReference type="ARBA" id="ARBA00022527"/>
    </source>
</evidence>
<dbReference type="InterPro" id="IPR011583">
    <property type="entry name" value="Chitinase_II/V-like_cat"/>
</dbReference>
<dbReference type="InterPro" id="IPR008271">
    <property type="entry name" value="Ser/Thr_kinase_AS"/>
</dbReference>
<feature type="transmembrane region" description="Helical" evidence="6">
    <location>
        <begin position="846"/>
        <end position="865"/>
    </location>
</feature>
<dbReference type="GO" id="GO:0005975">
    <property type="term" value="P:carbohydrate metabolic process"/>
    <property type="evidence" value="ECO:0007669"/>
    <property type="project" value="InterPro"/>
</dbReference>
<keyword evidence="6" id="KW-1133">Transmembrane helix</keyword>
<dbReference type="SUPFAM" id="SSF51445">
    <property type="entry name" value="(Trans)glycosidases"/>
    <property type="match status" value="2"/>
</dbReference>
<evidence type="ECO:0000313" key="11">
    <source>
        <dbReference type="Proteomes" id="UP001168098"/>
    </source>
</evidence>
<dbReference type="FunFam" id="3.30.200.20:FF:000951">
    <property type="entry name" value="Uncharacterized protein"/>
    <property type="match status" value="1"/>
</dbReference>
<keyword evidence="2" id="KW-0808">Transferase</keyword>
<feature type="domain" description="GH18" evidence="9">
    <location>
        <begin position="25"/>
        <end position="377"/>
    </location>
</feature>
<dbReference type="PANTHER" id="PTHR27002">
    <property type="entry name" value="RECEPTOR-LIKE SERINE/THREONINE-PROTEIN KINASE SD1-8"/>
    <property type="match status" value="1"/>
</dbReference>
<dbReference type="Pfam" id="PF00704">
    <property type="entry name" value="Glyco_hydro_18"/>
    <property type="match status" value="2"/>
</dbReference>
<dbReference type="PANTHER" id="PTHR27002:SF1038">
    <property type="entry name" value="G-TYPE LECTIN S-RECEPTOR-LIKE SERINE_THREONINE-PROTEIN KINASE CES101"/>
    <property type="match status" value="1"/>
</dbReference>
<accession>A0AA39DL88</accession>
<dbReference type="Gene3D" id="1.10.510.10">
    <property type="entry name" value="Transferase(Phosphotransferase) domain 1"/>
    <property type="match status" value="1"/>
</dbReference>
<evidence type="ECO:0000259" key="9">
    <source>
        <dbReference type="PROSITE" id="PS51910"/>
    </source>
</evidence>
<dbReference type="FunFam" id="3.10.50.10:FF:000015">
    <property type="entry name" value="Chitotriosidase-1"/>
    <property type="match status" value="2"/>
</dbReference>
<dbReference type="GO" id="GO:0005524">
    <property type="term" value="F:ATP binding"/>
    <property type="evidence" value="ECO:0007669"/>
    <property type="project" value="UniProtKB-KW"/>
</dbReference>
<comment type="caution">
    <text evidence="10">The sequence shown here is derived from an EMBL/GenBank/DDBJ whole genome shotgun (WGS) entry which is preliminary data.</text>
</comment>
<evidence type="ECO:0000259" key="8">
    <source>
        <dbReference type="PROSITE" id="PS50011"/>
    </source>
</evidence>
<keyword evidence="3" id="KW-0547">Nucleotide-binding</keyword>
<dbReference type="InterPro" id="IPR017853">
    <property type="entry name" value="GH"/>
</dbReference>
<feature type="signal peptide" evidence="7">
    <location>
        <begin position="1"/>
        <end position="22"/>
    </location>
</feature>
<dbReference type="Gene3D" id="3.10.50.10">
    <property type="match status" value="2"/>
</dbReference>
<evidence type="ECO:0000256" key="7">
    <source>
        <dbReference type="SAM" id="SignalP"/>
    </source>
</evidence>
<feature type="domain" description="Protein kinase" evidence="8">
    <location>
        <begin position="921"/>
        <end position="1192"/>
    </location>
</feature>
<evidence type="ECO:0000256" key="5">
    <source>
        <dbReference type="ARBA" id="ARBA00022840"/>
    </source>
</evidence>
<dbReference type="FunFam" id="1.10.510.10:FF:001964">
    <property type="entry name" value="Uncharacterized protein"/>
    <property type="match status" value="1"/>
</dbReference>
<dbReference type="PROSITE" id="PS50011">
    <property type="entry name" value="PROTEIN_KINASE_DOM"/>
    <property type="match status" value="1"/>
</dbReference>
<feature type="domain" description="GH18" evidence="9">
    <location>
        <begin position="499"/>
        <end position="840"/>
    </location>
</feature>
<dbReference type="InterPro" id="IPR029070">
    <property type="entry name" value="Chitinase_insertion_sf"/>
</dbReference>
<dbReference type="SMART" id="SM00220">
    <property type="entry name" value="S_TKc"/>
    <property type="match status" value="1"/>
</dbReference>
<dbReference type="EMBL" id="JARBHA010000011">
    <property type="protein sequence ID" value="KAJ9688913.1"/>
    <property type="molecule type" value="Genomic_DNA"/>
</dbReference>
<organism evidence="10 11">
    <name type="scientific">Vitis rotundifolia</name>
    <name type="common">Muscadine grape</name>
    <dbReference type="NCBI Taxonomy" id="103349"/>
    <lineage>
        <taxon>Eukaryota</taxon>
        <taxon>Viridiplantae</taxon>
        <taxon>Streptophyta</taxon>
        <taxon>Embryophyta</taxon>
        <taxon>Tracheophyta</taxon>
        <taxon>Spermatophyta</taxon>
        <taxon>Magnoliopsida</taxon>
        <taxon>eudicotyledons</taxon>
        <taxon>Gunneridae</taxon>
        <taxon>Pentapetalae</taxon>
        <taxon>rosids</taxon>
        <taxon>Vitales</taxon>
        <taxon>Vitaceae</taxon>
        <taxon>Viteae</taxon>
        <taxon>Vitis</taxon>
    </lineage>
</organism>
<dbReference type="PROSITE" id="PS00108">
    <property type="entry name" value="PROTEIN_KINASE_ST"/>
    <property type="match status" value="1"/>
</dbReference>
<dbReference type="CDD" id="cd02879">
    <property type="entry name" value="GH18_plant_chitinase_class_V"/>
    <property type="match status" value="2"/>
</dbReference>
<dbReference type="SMART" id="SM00636">
    <property type="entry name" value="Glyco_18"/>
    <property type="match status" value="2"/>
</dbReference>
<dbReference type="Gene3D" id="3.20.20.80">
    <property type="entry name" value="Glycosidases"/>
    <property type="match status" value="2"/>
</dbReference>
<dbReference type="Pfam" id="PF07714">
    <property type="entry name" value="PK_Tyr_Ser-Thr"/>
    <property type="match status" value="1"/>
</dbReference>
<dbReference type="GO" id="GO:0008061">
    <property type="term" value="F:chitin binding"/>
    <property type="evidence" value="ECO:0007669"/>
    <property type="project" value="InterPro"/>
</dbReference>
<dbReference type="AlphaFoldDB" id="A0AA39DL88"/>
<evidence type="ECO:0000256" key="2">
    <source>
        <dbReference type="ARBA" id="ARBA00022679"/>
    </source>
</evidence>
<sequence length="1240" mass="138664">MAATIVSFLLFFLAFGLPYSHGETWIKAGYWYAGSESPIPDINSGLFTHLLCAFADINPTTYQLSISSSEEHYFSTFTDIVKRRNPSIVTLLSIWGGKGPTGLSIFGERVNSSMLSLMVRQPSYRKSFIESAMKTARLYGFHGLDLFWLWPNTESDMKNMGALLDELRAAVKLESRNSSKAPLILTMAVHYVPTLYSVSYHIEAVQRNLDWAHIPAYDYYLPSRVNFTHAHAALYDPLSNVSTDFGIREWISQGFPASKLVLGLPYHGYAWTLVNPNHNGIGAPASGIAMTADGSMSYKYIKWFLRSYGATSMYNATYVVNYVTIGTTWIGFDDVQAIRAKISYAKEKKLLGYNVFQVSNDDNWALSQAAQDDDKDHHKKQELLVKILVPIAALILVAGSITCCYSRSRVLKAIGTKNLGKISLHEVGSKSSGVENFNSNAPNLRVFSFAEIKEATNNFSFENKLGEGGFGPLSSMASKNIALLLFIAFHFRLSNSQTWIKAGYWYSGNESPVPDINSALFTHLICAFAWLNSSNYQIHISPSDEQYFSTFTNTVKKRNPSIITLLSIWAGKNDSTKFSSMLSQPSYRKSFIESSIKTARLYGFQGLDLCSYLPRTVSNATNMGILFDEWRAAVNSESRDPSESPLILTLEVHYLPTLGSVSYEVDSIRRNLDWVHVRAYDYYLPSGVNFTHAHAALYDPVSQVNTDFGIGEWIGRGLPAGKLVLGLAYHGYAWTLLNPKENGIGAPASGLAMAADGSVSYKYIKWFIRSYECAPVYNATYVVNYCSFGATWIGYDDVEAIRTKVSYAKEKGLLGYNVWEVSHDENWVLSLAAQDEDQDEGNKQRLLLIILLPIAIVVLLVSSIMCHRWKRRLIFNIKVMMQTRPMSLPIKLGSNISSANSDDPNLQVFSFTTIKVATNNFSSENKLGEGGFGPVYKGKLPKGQEIAVKRLSKTSHQGLEEFKNEVTLTATLQHVNLVKLLGFCTQREEKMLIYECMPNKSLDFYLFDPEGQVLLDWGKRIHIIEGITQGLLYLQEYSRLRIIHRDLKASNILLDGEMKPKIADFGIARIFQKDENEANTGRIVGTYGYVSPEYVQKGTYSVKSDVYSFGVLLLQIISGKKNTCFYGLDQNLHLLEYAYELWKDGKSMEFMDPSLDDACSSCKLTRCMQVALLCVQENPADRPSMLEVDSMIKNETAAIATPRRPAFAVKRDEVEADGKSGSSHEIGSVNVTTISQVLPR</sequence>
<dbReference type="InterPro" id="IPR001245">
    <property type="entry name" value="Ser-Thr/Tyr_kinase_cat_dom"/>
</dbReference>
<keyword evidence="5" id="KW-0067">ATP-binding</keyword>
<proteinExistence type="predicted"/>
<dbReference type="InterPro" id="IPR011009">
    <property type="entry name" value="Kinase-like_dom_sf"/>
</dbReference>
<keyword evidence="11" id="KW-1185">Reference proteome</keyword>
<dbReference type="GO" id="GO:0004674">
    <property type="term" value="F:protein serine/threonine kinase activity"/>
    <property type="evidence" value="ECO:0007669"/>
    <property type="project" value="UniProtKB-KW"/>
</dbReference>
<dbReference type="SUPFAM" id="SSF56112">
    <property type="entry name" value="Protein kinase-like (PK-like)"/>
    <property type="match status" value="1"/>
</dbReference>
<keyword evidence="4" id="KW-0418">Kinase</keyword>